<keyword evidence="1" id="KW-0732">Signal</keyword>
<proteinExistence type="predicted"/>
<sequence precursor="true">MRSTLVALVAVTMLLVGACSNSATTSGQRDSTGLAHIHGLGVNPADGALYAGTHFGVYRIANERDPELVGGVVQDFMGFTVAGPDHFLGSGHPGENDRDAPPHLGLIETTDGGQSWTSVSMTGEADFHALDYRHGLVYGLNSRTQTVMVSADKRTWDQRAAISAVDIAVSPHNANEVLATTADGLARSLDQAKTFTPVGAQPQLVLLSWPEDGPVIGIDPIGTVYASQDSGTTWQARRALGEQTQAVLAAGRGLVFVATEKGIHRSTDNGTTFEAFYAFDAQ</sequence>
<protein>
    <recommendedName>
        <fullName evidence="3">Exo-alpha-sialidase</fullName>
    </recommendedName>
</protein>
<accession>A0A5Q5CLC2</accession>
<evidence type="ECO:0008006" key="3">
    <source>
        <dbReference type="Google" id="ProtNLM"/>
    </source>
</evidence>
<dbReference type="KEGG" id="mjl:Mjls_4533"/>
<dbReference type="InterPro" id="IPR054817">
    <property type="entry name" value="Glycosyl_F510_1955-like"/>
</dbReference>
<feature type="chain" id="PRO_5025039983" description="Exo-alpha-sialidase" evidence="1">
    <location>
        <begin position="24"/>
        <end position="282"/>
    </location>
</feature>
<evidence type="ECO:0000256" key="1">
    <source>
        <dbReference type="SAM" id="SignalP"/>
    </source>
</evidence>
<reference evidence="2" key="1">
    <citation type="submission" date="2007-02" db="EMBL/GenBank/DDBJ databases">
        <title>Complete sequence of Mycobacterium sp. JLS.</title>
        <authorList>
            <consortium name="US DOE Joint Genome Institute"/>
            <person name="Copeland A."/>
            <person name="Lucas S."/>
            <person name="Lapidus A."/>
            <person name="Barry K."/>
            <person name="Detter J.C."/>
            <person name="Glavina del Rio T."/>
            <person name="Hammon N."/>
            <person name="Israni S."/>
            <person name="Dalin E."/>
            <person name="Tice H."/>
            <person name="Pitluck S."/>
            <person name="Chain P."/>
            <person name="Malfatti S."/>
            <person name="Shin M."/>
            <person name="Vergez L."/>
            <person name="Schmutz J."/>
            <person name="Larimer F."/>
            <person name="Land M."/>
            <person name="Hauser L."/>
            <person name="Kyrpides N."/>
            <person name="Mikhailova N."/>
            <person name="Miller C.D."/>
            <person name="Anderson A.J."/>
            <person name="Sims R.C."/>
            <person name="Richardson P."/>
        </authorList>
    </citation>
    <scope>NUCLEOTIDE SEQUENCE [LARGE SCALE GENOMIC DNA]</scope>
    <source>
        <strain evidence="2">JLS</strain>
    </source>
</reference>
<dbReference type="Gene3D" id="2.130.10.10">
    <property type="entry name" value="YVTN repeat-like/Quinoprotein amine dehydrogenase"/>
    <property type="match status" value="2"/>
</dbReference>
<feature type="signal peptide" evidence="1">
    <location>
        <begin position="1"/>
        <end position="23"/>
    </location>
</feature>
<dbReference type="InterPro" id="IPR015943">
    <property type="entry name" value="WD40/YVTN_repeat-like_dom_sf"/>
</dbReference>
<dbReference type="EMBL" id="CP000580">
    <property type="protein sequence ID" value="ABO00303.1"/>
    <property type="molecule type" value="Genomic_DNA"/>
</dbReference>
<dbReference type="AlphaFoldDB" id="A0A5Q5CLC2"/>
<name>A0A5Q5CLC2_MYCSJ</name>
<gene>
    <name evidence="2" type="ordered locus">Mjls_4533</name>
</gene>
<organism evidence="2">
    <name type="scientific">Mycobacterium sp. (strain JLS)</name>
    <dbReference type="NCBI Taxonomy" id="164757"/>
    <lineage>
        <taxon>Bacteria</taxon>
        <taxon>Bacillati</taxon>
        <taxon>Actinomycetota</taxon>
        <taxon>Actinomycetes</taxon>
        <taxon>Mycobacteriales</taxon>
        <taxon>Mycobacteriaceae</taxon>
        <taxon>Mycobacterium</taxon>
    </lineage>
</organism>
<evidence type="ECO:0000313" key="2">
    <source>
        <dbReference type="EMBL" id="ABO00303.1"/>
    </source>
</evidence>
<dbReference type="NCBIfam" id="NF045728">
    <property type="entry name" value="glycosyl_F510_1955"/>
    <property type="match status" value="1"/>
</dbReference>
<dbReference type="SUPFAM" id="SSF110296">
    <property type="entry name" value="Oligoxyloglucan reducing end-specific cellobiohydrolase"/>
    <property type="match status" value="1"/>
</dbReference>
<dbReference type="PROSITE" id="PS51257">
    <property type="entry name" value="PROKAR_LIPOPROTEIN"/>
    <property type="match status" value="1"/>
</dbReference>